<gene>
    <name evidence="11" type="primary">pgmB</name>
    <name evidence="11" type="ORF">KEM10_11675</name>
</gene>
<keyword evidence="4" id="KW-0479">Metal-binding</keyword>
<protein>
    <recommendedName>
        <fullName evidence="10">Beta-phosphoglucomutase</fullName>
        <ecNumber evidence="9">5.4.2.6</ecNumber>
    </recommendedName>
</protein>
<dbReference type="InterPro" id="IPR051600">
    <property type="entry name" value="Beta-PGM-like"/>
</dbReference>
<dbReference type="SFLD" id="SFLDG01129">
    <property type="entry name" value="C1.5:_HAD__Beta-PGM__Phosphata"/>
    <property type="match status" value="1"/>
</dbReference>
<comment type="similarity">
    <text evidence="2">Belongs to the HAD-like hydrolase superfamily. CbbY/CbbZ/Gph/YieH family.</text>
</comment>
<dbReference type="InterPro" id="IPR023214">
    <property type="entry name" value="HAD_sf"/>
</dbReference>
<dbReference type="Proteomes" id="UP000708576">
    <property type="component" value="Unassembled WGS sequence"/>
</dbReference>
<dbReference type="InterPro" id="IPR023198">
    <property type="entry name" value="PGP-like_dom2"/>
</dbReference>
<evidence type="ECO:0000256" key="6">
    <source>
        <dbReference type="ARBA" id="ARBA00023235"/>
    </source>
</evidence>
<evidence type="ECO:0000256" key="1">
    <source>
        <dbReference type="ARBA" id="ARBA00001946"/>
    </source>
</evidence>
<comment type="caution">
    <text evidence="11">The sequence shown here is derived from an EMBL/GenBank/DDBJ whole genome shotgun (WGS) entry which is preliminary data.</text>
</comment>
<comment type="catalytic activity">
    <reaction evidence="8">
        <text>beta-D-glucose 1-phosphate = beta-D-glucose 6-phosphate</text>
        <dbReference type="Rhea" id="RHEA:20113"/>
        <dbReference type="ChEBI" id="CHEBI:57684"/>
        <dbReference type="ChEBI" id="CHEBI:58247"/>
        <dbReference type="EC" id="5.4.2.6"/>
    </reaction>
</comment>
<dbReference type="InterPro" id="IPR010972">
    <property type="entry name" value="Beta-PGM"/>
</dbReference>
<keyword evidence="12" id="KW-1185">Reference proteome</keyword>
<evidence type="ECO:0000256" key="8">
    <source>
        <dbReference type="ARBA" id="ARBA00044926"/>
    </source>
</evidence>
<accession>A0ABS5JVK7</accession>
<dbReference type="NCBIfam" id="TIGR01990">
    <property type="entry name" value="bPGM"/>
    <property type="match status" value="1"/>
</dbReference>
<dbReference type="Pfam" id="PF00702">
    <property type="entry name" value="Hydrolase"/>
    <property type="match status" value="1"/>
</dbReference>
<evidence type="ECO:0000256" key="2">
    <source>
        <dbReference type="ARBA" id="ARBA00006171"/>
    </source>
</evidence>
<dbReference type="EMBL" id="JAGUCO010000007">
    <property type="protein sequence ID" value="MBS2098939.1"/>
    <property type="molecule type" value="Genomic_DNA"/>
</dbReference>
<dbReference type="RefSeq" id="WP_212216182.1">
    <property type="nucleotide sequence ID" value="NZ_JAGUCO010000007.1"/>
</dbReference>
<dbReference type="InterPro" id="IPR010976">
    <property type="entry name" value="B-phosphoglucomutase_hydrolase"/>
</dbReference>
<dbReference type="InterPro" id="IPR036412">
    <property type="entry name" value="HAD-like_sf"/>
</dbReference>
<dbReference type="PANTHER" id="PTHR46193">
    <property type="entry name" value="6-PHOSPHOGLUCONATE PHOSPHATASE"/>
    <property type="match status" value="1"/>
</dbReference>
<name>A0ABS5JVK7_9BACT</name>
<evidence type="ECO:0000256" key="5">
    <source>
        <dbReference type="ARBA" id="ARBA00022842"/>
    </source>
</evidence>
<reference evidence="11 12" key="1">
    <citation type="journal article" date="2015" name="Int. J. Syst. Evol. Microbiol.">
        <title>Carboxylicivirga linearis sp. nov., isolated from a sea cucumber culture pond.</title>
        <authorList>
            <person name="Wang F.Q."/>
            <person name="Zhou Y.X."/>
            <person name="Lin X.Z."/>
            <person name="Chen G.J."/>
            <person name="Du Z.J."/>
        </authorList>
    </citation>
    <scope>NUCLEOTIDE SEQUENCE [LARGE SCALE GENOMIC DNA]</scope>
    <source>
        <strain evidence="11 12">FB218</strain>
    </source>
</reference>
<dbReference type="PRINTS" id="PR00413">
    <property type="entry name" value="HADHALOGNASE"/>
</dbReference>
<dbReference type="NCBIfam" id="TIGR02009">
    <property type="entry name" value="PGMB-YQAB-SF"/>
    <property type="match status" value="1"/>
</dbReference>
<dbReference type="InterPro" id="IPR006439">
    <property type="entry name" value="HAD-SF_hydro_IA"/>
</dbReference>
<evidence type="ECO:0000256" key="7">
    <source>
        <dbReference type="ARBA" id="ARBA00023277"/>
    </source>
</evidence>
<sequence>MGKIKACLFDLDGVIVDTAKYHYIAWRELAKELGFDFTEKDNERLKGVSRMTSLEILLEIGGVTLTDEEKLRLADKKNENYRTFILKMKPDEILPGAKSFLKELKAKDIKIALGSASKNAMTILERLELTNLFEAIIDGTKVSEAKPNPEVFLKGAEALNVQPEECVVFEDAEAGVEAALAGNMRCVGIGSASVLGKAHMVVDGLHQMDYNKLISLEKE</sequence>
<comment type="cofactor">
    <cofactor evidence="1">
        <name>Mg(2+)</name>
        <dbReference type="ChEBI" id="CHEBI:18420"/>
    </cofactor>
</comment>
<proteinExistence type="inferred from homology"/>
<evidence type="ECO:0000256" key="9">
    <source>
        <dbReference type="ARBA" id="ARBA00044968"/>
    </source>
</evidence>
<keyword evidence="3" id="KW-0597">Phosphoprotein</keyword>
<dbReference type="SFLD" id="SFLDS00003">
    <property type="entry name" value="Haloacid_Dehalogenase"/>
    <property type="match status" value="1"/>
</dbReference>
<dbReference type="SUPFAM" id="SSF56784">
    <property type="entry name" value="HAD-like"/>
    <property type="match status" value="1"/>
</dbReference>
<dbReference type="SFLD" id="SFLDF00046">
    <property type="entry name" value="beta-phosphoglucomutase"/>
    <property type="match status" value="1"/>
</dbReference>
<dbReference type="EC" id="5.4.2.6" evidence="9"/>
<organism evidence="11 12">
    <name type="scientific">Carboxylicivirga linearis</name>
    <dbReference type="NCBI Taxonomy" id="1628157"/>
    <lineage>
        <taxon>Bacteria</taxon>
        <taxon>Pseudomonadati</taxon>
        <taxon>Bacteroidota</taxon>
        <taxon>Bacteroidia</taxon>
        <taxon>Marinilabiliales</taxon>
        <taxon>Marinilabiliaceae</taxon>
        <taxon>Carboxylicivirga</taxon>
    </lineage>
</organism>
<evidence type="ECO:0000313" key="11">
    <source>
        <dbReference type="EMBL" id="MBS2098939.1"/>
    </source>
</evidence>
<dbReference type="SFLD" id="SFLDG01135">
    <property type="entry name" value="C1.5.6:_HAD__Beta-PGM__Phospha"/>
    <property type="match status" value="1"/>
</dbReference>
<dbReference type="CDD" id="cd02598">
    <property type="entry name" value="HAD_BPGM"/>
    <property type="match status" value="1"/>
</dbReference>
<dbReference type="Gene3D" id="1.10.150.240">
    <property type="entry name" value="Putative phosphatase, domain 2"/>
    <property type="match status" value="1"/>
</dbReference>
<keyword evidence="5" id="KW-0460">Magnesium</keyword>
<dbReference type="Gene3D" id="3.40.50.1000">
    <property type="entry name" value="HAD superfamily/HAD-like"/>
    <property type="match status" value="1"/>
</dbReference>
<dbReference type="NCBIfam" id="TIGR01509">
    <property type="entry name" value="HAD-SF-IA-v3"/>
    <property type="match status" value="1"/>
</dbReference>
<evidence type="ECO:0000256" key="4">
    <source>
        <dbReference type="ARBA" id="ARBA00022723"/>
    </source>
</evidence>
<evidence type="ECO:0000313" key="12">
    <source>
        <dbReference type="Proteomes" id="UP000708576"/>
    </source>
</evidence>
<evidence type="ECO:0000256" key="3">
    <source>
        <dbReference type="ARBA" id="ARBA00022553"/>
    </source>
</evidence>
<keyword evidence="7" id="KW-0119">Carbohydrate metabolism</keyword>
<dbReference type="GO" id="GO:0008801">
    <property type="term" value="F:beta-phosphoglucomutase activity"/>
    <property type="evidence" value="ECO:0007669"/>
    <property type="project" value="UniProtKB-EC"/>
</dbReference>
<dbReference type="PANTHER" id="PTHR46193:SF18">
    <property type="entry name" value="HEXITOL PHOSPHATASE B"/>
    <property type="match status" value="1"/>
</dbReference>
<keyword evidence="6 11" id="KW-0413">Isomerase</keyword>
<evidence type="ECO:0000256" key="10">
    <source>
        <dbReference type="ARBA" id="ARBA00044991"/>
    </source>
</evidence>